<dbReference type="AlphaFoldDB" id="A0A0L6UDW0"/>
<evidence type="ECO:0000313" key="4">
    <source>
        <dbReference type="Proteomes" id="UP000037035"/>
    </source>
</evidence>
<evidence type="ECO:0000256" key="2">
    <source>
        <dbReference type="SAM" id="Phobius"/>
    </source>
</evidence>
<keyword evidence="2" id="KW-0472">Membrane</keyword>
<proteinExistence type="predicted"/>
<name>A0A0L6UDW0_9BASI</name>
<dbReference type="VEuPathDB" id="FungiDB:VP01_701g2"/>
<reference evidence="3 4" key="1">
    <citation type="submission" date="2015-08" db="EMBL/GenBank/DDBJ databases">
        <title>Next Generation Sequencing and Analysis of the Genome of Puccinia sorghi L Schw, the Causal Agent of Maize Common Rust.</title>
        <authorList>
            <person name="Rochi L."/>
            <person name="Burguener G."/>
            <person name="Darino M."/>
            <person name="Turjanski A."/>
            <person name="Kreff E."/>
            <person name="Dieguez M.J."/>
            <person name="Sacco F."/>
        </authorList>
    </citation>
    <scope>NUCLEOTIDE SEQUENCE [LARGE SCALE GENOMIC DNA]</scope>
    <source>
        <strain evidence="3 4">RO10H11247</strain>
    </source>
</reference>
<feature type="transmembrane region" description="Helical" evidence="2">
    <location>
        <begin position="27"/>
        <end position="47"/>
    </location>
</feature>
<accession>A0A0L6UDW0</accession>
<protein>
    <submittedName>
        <fullName evidence="3">Uncharacterized protein</fullName>
    </submittedName>
</protein>
<dbReference type="EMBL" id="LAVV01012406">
    <property type="protein sequence ID" value="KNZ46706.1"/>
    <property type="molecule type" value="Genomic_DNA"/>
</dbReference>
<comment type="caution">
    <text evidence="3">The sequence shown here is derived from an EMBL/GenBank/DDBJ whole genome shotgun (WGS) entry which is preliminary data.</text>
</comment>
<feature type="region of interest" description="Disordered" evidence="1">
    <location>
        <begin position="336"/>
        <end position="395"/>
    </location>
</feature>
<dbReference type="PANTHER" id="PTHR35179:SF2">
    <property type="entry name" value="START DOMAIN-CONTAINING PROTEIN"/>
    <property type="match status" value="1"/>
</dbReference>
<dbReference type="OrthoDB" id="3205825at2759"/>
<keyword evidence="4" id="KW-1185">Reference proteome</keyword>
<feature type="compositionally biased region" description="Basic and acidic residues" evidence="1">
    <location>
        <begin position="364"/>
        <end position="377"/>
    </location>
</feature>
<keyword evidence="2" id="KW-0812">Transmembrane</keyword>
<sequence>MTHAGPKRRMAPSMNAPSSRNATDHDLTGVVFGFTLGFGFFVICHAVQRTRKLCAFTIMTWLTILVTSVSASMVFFNLENVVNRPLAYYIILSTLCLLSPNQSNNKKKYYLVSRIVLIWWNPNHVRWLRWGVFSWVGLINISAATETIISSTNQIPARLRISEAYAPFSAAWEPFECIPIDLLVKTKQLRLHPSPLQKKKRKTLCLLTDTLLNVVFILSVRKTLISNGLTKYNELVKFNVLVIGFSIAFVRPYSTPSLLLMNIQDVGIVSSMSGFIFYRRDHCAAGNHTLVTASYFPCSSLPYESLNSLSGFVKLKTELLMNELIVKVTQSENEMRMGSSMGNNLSTDLQRTNTRGHSKAGPSLEEKSLEGAGERKQAKLKPSRPQLRMCLTAPPPGGSYRTTIGTLADLETAHSSSIDLIHSPSFISRSHRSSLATNSGWEIPSVSSSFVTRLCNEPLIPVKY</sequence>
<organism evidence="3 4">
    <name type="scientific">Puccinia sorghi</name>
    <dbReference type="NCBI Taxonomy" id="27349"/>
    <lineage>
        <taxon>Eukaryota</taxon>
        <taxon>Fungi</taxon>
        <taxon>Dikarya</taxon>
        <taxon>Basidiomycota</taxon>
        <taxon>Pucciniomycotina</taxon>
        <taxon>Pucciniomycetes</taxon>
        <taxon>Pucciniales</taxon>
        <taxon>Pucciniaceae</taxon>
        <taxon>Puccinia</taxon>
    </lineage>
</organism>
<feature type="compositionally biased region" description="Basic residues" evidence="1">
    <location>
        <begin position="1"/>
        <end position="10"/>
    </location>
</feature>
<dbReference type="Proteomes" id="UP000037035">
    <property type="component" value="Unassembled WGS sequence"/>
</dbReference>
<feature type="compositionally biased region" description="Polar residues" evidence="1">
    <location>
        <begin position="340"/>
        <end position="355"/>
    </location>
</feature>
<keyword evidence="2" id="KW-1133">Transmembrane helix</keyword>
<evidence type="ECO:0000313" key="3">
    <source>
        <dbReference type="EMBL" id="KNZ46706.1"/>
    </source>
</evidence>
<feature type="transmembrane region" description="Helical" evidence="2">
    <location>
        <begin position="54"/>
        <end position="76"/>
    </location>
</feature>
<gene>
    <name evidence="3" type="ORF">VP01_701g2</name>
</gene>
<evidence type="ECO:0000256" key="1">
    <source>
        <dbReference type="SAM" id="MobiDB-lite"/>
    </source>
</evidence>
<feature type="region of interest" description="Disordered" evidence="1">
    <location>
        <begin position="1"/>
        <end position="21"/>
    </location>
</feature>
<dbReference type="PANTHER" id="PTHR35179">
    <property type="entry name" value="PROTEIN CBG02620"/>
    <property type="match status" value="1"/>
</dbReference>